<feature type="signal peptide" evidence="2">
    <location>
        <begin position="1"/>
        <end position="28"/>
    </location>
</feature>
<reference evidence="4" key="1">
    <citation type="submission" date="2021-10" db="EMBL/GenBank/DDBJ databases">
        <title>Tamlana sargassums sp. nov., and Tamlana laminarinivorans sp. nov., two new bacteria isolated from the brown alga.</title>
        <authorList>
            <person name="Li J."/>
        </authorList>
    </citation>
    <scope>NUCLEOTIDE SEQUENCE</scope>
    <source>
        <strain evidence="4">62-3</strain>
    </source>
</reference>
<dbReference type="EMBL" id="JAJAPX010000005">
    <property type="protein sequence ID" value="MCB4809226.1"/>
    <property type="molecule type" value="Genomic_DNA"/>
</dbReference>
<sequence length="172" mass="19641">MKHTYLKHSLLSTFLFFFVMCLSNYTNAQDKLYSINASGNNVVVDAGSISYSVGQVFYSTMNDSDYLFYEGVQQTITAISTANEDVDIISPEIDVLIYPNPTKDFVTLKSSGLDFNKDNSYRVFNYQGKLINKKPIANNETQINLNYLSTGLYIIQVFVDEQLWKTFKILKQ</sequence>
<protein>
    <submittedName>
        <fullName evidence="4">T9SS type A sorting domain-containing protein</fullName>
    </submittedName>
</protein>
<evidence type="ECO:0000259" key="3">
    <source>
        <dbReference type="Pfam" id="PF18962"/>
    </source>
</evidence>
<gene>
    <name evidence="4" type="ORF">LG651_13285</name>
</gene>
<feature type="chain" id="PRO_5040737302" evidence="2">
    <location>
        <begin position="29"/>
        <end position="172"/>
    </location>
</feature>
<evidence type="ECO:0000256" key="2">
    <source>
        <dbReference type="SAM" id="SignalP"/>
    </source>
</evidence>
<keyword evidence="5" id="KW-1185">Reference proteome</keyword>
<comment type="caution">
    <text evidence="4">The sequence shown here is derived from an EMBL/GenBank/DDBJ whole genome shotgun (WGS) entry which is preliminary data.</text>
</comment>
<dbReference type="NCBIfam" id="TIGR04183">
    <property type="entry name" value="Por_Secre_tail"/>
    <property type="match status" value="1"/>
</dbReference>
<dbReference type="InterPro" id="IPR026444">
    <property type="entry name" value="Secre_tail"/>
</dbReference>
<dbReference type="AlphaFoldDB" id="A0A9X1L7T8"/>
<feature type="domain" description="Secretion system C-terminal sorting" evidence="3">
    <location>
        <begin position="97"/>
        <end position="161"/>
    </location>
</feature>
<dbReference type="Proteomes" id="UP001139286">
    <property type="component" value="Unassembled WGS sequence"/>
</dbReference>
<evidence type="ECO:0000313" key="5">
    <source>
        <dbReference type="Proteomes" id="UP001139286"/>
    </source>
</evidence>
<keyword evidence="1 2" id="KW-0732">Signal</keyword>
<dbReference type="RefSeq" id="WP_226696604.1">
    <property type="nucleotide sequence ID" value="NZ_JAJAPX010000005.1"/>
</dbReference>
<dbReference type="Pfam" id="PF18962">
    <property type="entry name" value="Por_Secre_tail"/>
    <property type="match status" value="1"/>
</dbReference>
<proteinExistence type="predicted"/>
<evidence type="ECO:0000256" key="1">
    <source>
        <dbReference type="ARBA" id="ARBA00022729"/>
    </source>
</evidence>
<organism evidence="4 5">
    <name type="scientific">Neotamlana sargassicola</name>
    <dbReference type="NCBI Taxonomy" id="2883125"/>
    <lineage>
        <taxon>Bacteria</taxon>
        <taxon>Pseudomonadati</taxon>
        <taxon>Bacteroidota</taxon>
        <taxon>Flavobacteriia</taxon>
        <taxon>Flavobacteriales</taxon>
        <taxon>Flavobacteriaceae</taxon>
        <taxon>Neotamlana</taxon>
    </lineage>
</organism>
<accession>A0A9X1L7T8</accession>
<name>A0A9X1L7T8_9FLAO</name>
<evidence type="ECO:0000313" key="4">
    <source>
        <dbReference type="EMBL" id="MCB4809226.1"/>
    </source>
</evidence>